<protein>
    <submittedName>
        <fullName evidence="2">Uncharacterized protein</fullName>
    </submittedName>
</protein>
<name>X1I476_9ZZZZ</name>
<gene>
    <name evidence="2" type="ORF">S03H2_65703</name>
</gene>
<evidence type="ECO:0000256" key="1">
    <source>
        <dbReference type="ARBA" id="ARBA00022729"/>
    </source>
</evidence>
<keyword evidence="1" id="KW-0732">Signal</keyword>
<reference evidence="2" key="1">
    <citation type="journal article" date="2014" name="Front. Microbiol.">
        <title>High frequency of phylogenetically diverse reductive dehalogenase-homologous genes in deep subseafloor sedimentary metagenomes.</title>
        <authorList>
            <person name="Kawai M."/>
            <person name="Futagami T."/>
            <person name="Toyoda A."/>
            <person name="Takaki Y."/>
            <person name="Nishi S."/>
            <person name="Hori S."/>
            <person name="Arai W."/>
            <person name="Tsubouchi T."/>
            <person name="Morono Y."/>
            <person name="Uchiyama I."/>
            <person name="Ito T."/>
            <person name="Fujiyama A."/>
            <person name="Inagaki F."/>
            <person name="Takami H."/>
        </authorList>
    </citation>
    <scope>NUCLEOTIDE SEQUENCE</scope>
    <source>
        <strain evidence="2">Expedition CK06-06</strain>
    </source>
</reference>
<dbReference type="AlphaFoldDB" id="X1I476"/>
<dbReference type="GO" id="GO:0055085">
    <property type="term" value="P:transmembrane transport"/>
    <property type="evidence" value="ECO:0007669"/>
    <property type="project" value="InterPro"/>
</dbReference>
<dbReference type="InterPro" id="IPR038404">
    <property type="entry name" value="TRAP_DctP_sf"/>
</dbReference>
<accession>X1I476</accession>
<sequence>MAKAGGAATYFPWGEILGALEKGTCDAVEAGPLSCQCDSGFHEVTSYFLETPLTPLDCWCLHINMDAWNALPDDLQMLFIESCSYAGDLFTASYYVHDAVWREAIVDEWGFTVTHLPEEEQAILRQYSLEILDEYSAEDPYFAEATEILKDYMRELGLLE</sequence>
<dbReference type="EMBL" id="BARU01042816">
    <property type="protein sequence ID" value="GAH76482.1"/>
    <property type="molecule type" value="Genomic_DNA"/>
</dbReference>
<proteinExistence type="predicted"/>
<dbReference type="Pfam" id="PF03480">
    <property type="entry name" value="DctP"/>
    <property type="match status" value="1"/>
</dbReference>
<dbReference type="InterPro" id="IPR018389">
    <property type="entry name" value="DctP_fam"/>
</dbReference>
<dbReference type="Gene3D" id="3.40.190.170">
    <property type="entry name" value="Bacterial extracellular solute-binding protein, family 7"/>
    <property type="match status" value="1"/>
</dbReference>
<dbReference type="PANTHER" id="PTHR33376:SF5">
    <property type="entry name" value="EXTRACYTOPLASMIC SOLUTE RECEPTOR PROTEIN"/>
    <property type="match status" value="1"/>
</dbReference>
<dbReference type="PANTHER" id="PTHR33376">
    <property type="match status" value="1"/>
</dbReference>
<evidence type="ECO:0000313" key="2">
    <source>
        <dbReference type="EMBL" id="GAH76482.1"/>
    </source>
</evidence>
<comment type="caution">
    <text evidence="2">The sequence shown here is derived from an EMBL/GenBank/DDBJ whole genome shotgun (WGS) entry which is preliminary data.</text>
</comment>
<organism evidence="2">
    <name type="scientific">marine sediment metagenome</name>
    <dbReference type="NCBI Taxonomy" id="412755"/>
    <lineage>
        <taxon>unclassified sequences</taxon>
        <taxon>metagenomes</taxon>
        <taxon>ecological metagenomes</taxon>
    </lineage>
</organism>